<dbReference type="Proteomes" id="UP000585507">
    <property type="component" value="Unassembled WGS sequence"/>
</dbReference>
<reference evidence="3 4" key="1">
    <citation type="submission" date="2020-08" db="EMBL/GenBank/DDBJ databases">
        <title>Genomic Encyclopedia of Type Strains, Phase IV (KMG-V): Genome sequencing to study the core and pangenomes of soil and plant-associated prokaryotes.</title>
        <authorList>
            <person name="Whitman W."/>
        </authorList>
    </citation>
    <scope>NUCLEOTIDE SEQUENCE [LARGE SCALE GENOMIC DNA]</scope>
    <source>
        <strain evidence="3 4">SEMIA 4084</strain>
    </source>
</reference>
<dbReference type="InterPro" id="IPR036038">
    <property type="entry name" value="Aminotransferase-like"/>
</dbReference>
<keyword evidence="4" id="KW-1185">Reference proteome</keyword>
<dbReference type="GO" id="GO:0016829">
    <property type="term" value="F:lyase activity"/>
    <property type="evidence" value="ECO:0007669"/>
    <property type="project" value="UniProtKB-KW"/>
</dbReference>
<name>A0A7W8X6L4_9HYPH</name>
<gene>
    <name evidence="3" type="ORF">GGD55_002034</name>
</gene>
<evidence type="ECO:0000256" key="1">
    <source>
        <dbReference type="ARBA" id="ARBA00014472"/>
    </source>
</evidence>
<dbReference type="InterPro" id="IPR043131">
    <property type="entry name" value="BCAT-like_N"/>
</dbReference>
<accession>A0A7W8X6L4</accession>
<evidence type="ECO:0000256" key="2">
    <source>
        <dbReference type="SAM" id="MobiDB-lite"/>
    </source>
</evidence>
<feature type="compositionally biased region" description="Low complexity" evidence="2">
    <location>
        <begin position="98"/>
        <end position="115"/>
    </location>
</feature>
<dbReference type="AlphaFoldDB" id="A0A7W8X6L4"/>
<dbReference type="SUPFAM" id="SSF56752">
    <property type="entry name" value="D-aminoacid aminotransferase-like PLP-dependent enzymes"/>
    <property type="match status" value="2"/>
</dbReference>
<feature type="compositionally biased region" description="Basic and acidic residues" evidence="2">
    <location>
        <begin position="116"/>
        <end position="126"/>
    </location>
</feature>
<proteinExistence type="predicted"/>
<dbReference type="Gene3D" id="3.20.10.10">
    <property type="entry name" value="D-amino Acid Aminotransferase, subunit A, domain 2"/>
    <property type="match status" value="1"/>
</dbReference>
<feature type="region of interest" description="Disordered" evidence="2">
    <location>
        <begin position="74"/>
        <end position="137"/>
    </location>
</feature>
<dbReference type="InterPro" id="IPR043132">
    <property type="entry name" value="BCAT-like_C"/>
</dbReference>
<dbReference type="InterPro" id="IPR001544">
    <property type="entry name" value="Aminotrans_IV"/>
</dbReference>
<keyword evidence="3" id="KW-0456">Lyase</keyword>
<evidence type="ECO:0000313" key="4">
    <source>
        <dbReference type="Proteomes" id="UP000585507"/>
    </source>
</evidence>
<comment type="caution">
    <text evidence="3">The sequence shown here is derived from an EMBL/GenBank/DDBJ whole genome shotgun (WGS) entry which is preliminary data.</text>
</comment>
<dbReference type="Gene3D" id="3.30.470.10">
    <property type="match status" value="1"/>
</dbReference>
<evidence type="ECO:0000313" key="3">
    <source>
        <dbReference type="EMBL" id="MBB5535340.1"/>
    </source>
</evidence>
<dbReference type="EMBL" id="JACHBK010000004">
    <property type="protein sequence ID" value="MBB5535340.1"/>
    <property type="molecule type" value="Genomic_DNA"/>
</dbReference>
<dbReference type="Pfam" id="PF01063">
    <property type="entry name" value="Aminotran_4"/>
    <property type="match status" value="1"/>
</dbReference>
<dbReference type="NCBIfam" id="NF005731">
    <property type="entry name" value="PRK07546.1-5"/>
    <property type="match status" value="1"/>
</dbReference>
<organism evidence="3 4">
    <name type="scientific">Rhizobium giardinii</name>
    <dbReference type="NCBI Taxonomy" id="56731"/>
    <lineage>
        <taxon>Bacteria</taxon>
        <taxon>Pseudomonadati</taxon>
        <taxon>Pseudomonadota</taxon>
        <taxon>Alphaproteobacteria</taxon>
        <taxon>Hyphomicrobiales</taxon>
        <taxon>Rhizobiaceae</taxon>
        <taxon>Rhizobium/Agrobacterium group</taxon>
        <taxon>Rhizobium</taxon>
    </lineage>
</organism>
<protein>
    <recommendedName>
        <fullName evidence="1">Probable branched-chain-amino-acid aminotransferase</fullName>
    </recommendedName>
</protein>
<sequence>MTDFSLIETMRWEPGTGIVRLRLHLARLKRSAGRLGFAGADQVESALEEAFGAPLSSSPNRSLEDKRMNKDIVAPSLFSPAGRSAERSEAMRGSVGELGASIPPSSGPSGHLLPAGEKREQARGDLKTGTTESLDQPSPLRVRLTLSSSGEIAITTAPFTPLPENTVWRVAVAAARLDSANRLLRHKTTRREIYEAARGEYPPAAADEVLLLNEKGEPCEGTITSLFLDDGSGVLKTPPISCGLLAGVLRTELICARRARVQRLTLQDLRSGRLFMGNSLRGLIRARLI</sequence>